<keyword evidence="1" id="KW-0472">Membrane</keyword>
<dbReference type="Proteomes" id="UP001501000">
    <property type="component" value="Unassembled WGS sequence"/>
</dbReference>
<evidence type="ECO:0000256" key="1">
    <source>
        <dbReference type="SAM" id="Phobius"/>
    </source>
</evidence>
<proteinExistence type="predicted"/>
<keyword evidence="1" id="KW-1133">Transmembrane helix</keyword>
<gene>
    <name evidence="2" type="ORF">GCM10022244_05200</name>
</gene>
<reference evidence="3" key="1">
    <citation type="journal article" date="2019" name="Int. J. Syst. Evol. Microbiol.">
        <title>The Global Catalogue of Microorganisms (GCM) 10K type strain sequencing project: providing services to taxonomists for standard genome sequencing and annotation.</title>
        <authorList>
            <consortium name="The Broad Institute Genomics Platform"/>
            <consortium name="The Broad Institute Genome Sequencing Center for Infectious Disease"/>
            <person name="Wu L."/>
            <person name="Ma J."/>
        </authorList>
    </citation>
    <scope>NUCLEOTIDE SEQUENCE [LARGE SCALE GENOMIC DNA]</scope>
    <source>
        <strain evidence="3">JCM 16956</strain>
    </source>
</reference>
<dbReference type="RefSeq" id="WP_345278313.1">
    <property type="nucleotide sequence ID" value="NZ_BAABAJ010000001.1"/>
</dbReference>
<keyword evidence="3" id="KW-1185">Reference proteome</keyword>
<keyword evidence="1" id="KW-0812">Transmembrane</keyword>
<feature type="transmembrane region" description="Helical" evidence="1">
    <location>
        <begin position="99"/>
        <end position="119"/>
    </location>
</feature>
<evidence type="ECO:0000313" key="2">
    <source>
        <dbReference type="EMBL" id="GAA3897836.1"/>
    </source>
</evidence>
<feature type="transmembrane region" description="Helical" evidence="1">
    <location>
        <begin position="68"/>
        <end position="87"/>
    </location>
</feature>
<evidence type="ECO:0000313" key="3">
    <source>
        <dbReference type="Proteomes" id="UP001501000"/>
    </source>
</evidence>
<protein>
    <submittedName>
        <fullName evidence="2">Uncharacterized protein</fullName>
    </submittedName>
</protein>
<comment type="caution">
    <text evidence="2">The sequence shown here is derived from an EMBL/GenBank/DDBJ whole genome shotgun (WGS) entry which is preliminary data.</text>
</comment>
<dbReference type="EMBL" id="BAABAJ010000001">
    <property type="protein sequence ID" value="GAA3897836.1"/>
    <property type="molecule type" value="Genomic_DNA"/>
</dbReference>
<name>A0ABP7LDX9_9ACTN</name>
<accession>A0ABP7LDX9</accession>
<feature type="transmembrane region" description="Helical" evidence="1">
    <location>
        <begin position="29"/>
        <end position="48"/>
    </location>
</feature>
<organism evidence="2 3">
    <name type="scientific">Streptomyces gulbargensis</name>
    <dbReference type="NCBI Taxonomy" id="364901"/>
    <lineage>
        <taxon>Bacteria</taxon>
        <taxon>Bacillati</taxon>
        <taxon>Actinomycetota</taxon>
        <taxon>Actinomycetes</taxon>
        <taxon>Kitasatosporales</taxon>
        <taxon>Streptomycetaceae</taxon>
        <taxon>Streptomyces</taxon>
    </lineage>
</organism>
<sequence length="126" mass="12815">MNDELPALAAPRAPSAPAPSAARRLRARALWTGLGLIPATFLVVLLALASESGTRCVMQGTCGDVPGWLTLLSLAVAAAAWITALATPDGASPAPVRKAAFWILLGAETTFLTLVLAHFTGATPAG</sequence>